<dbReference type="InterPro" id="IPR016186">
    <property type="entry name" value="C-type_lectin-like/link_sf"/>
</dbReference>
<dbReference type="SMART" id="SM00034">
    <property type="entry name" value="CLECT"/>
    <property type="match status" value="1"/>
</dbReference>
<dbReference type="CDD" id="cd00037">
    <property type="entry name" value="CLECT"/>
    <property type="match status" value="1"/>
</dbReference>
<accession>A0AAV4Y6I5</accession>
<keyword evidence="3" id="KW-1185">Reference proteome</keyword>
<protein>
    <recommendedName>
        <fullName evidence="1">C-type lectin domain-containing protein</fullName>
    </recommendedName>
</protein>
<name>A0AAV4Y6I5_CAEEX</name>
<dbReference type="InterPro" id="IPR001304">
    <property type="entry name" value="C-type_lectin-like"/>
</dbReference>
<evidence type="ECO:0000259" key="1">
    <source>
        <dbReference type="PROSITE" id="PS50041"/>
    </source>
</evidence>
<proteinExistence type="predicted"/>
<comment type="caution">
    <text evidence="2">The sequence shown here is derived from an EMBL/GenBank/DDBJ whole genome shotgun (WGS) entry which is preliminary data.</text>
</comment>
<dbReference type="EMBL" id="BPLR01018755">
    <property type="protein sequence ID" value="GIZ02069.1"/>
    <property type="molecule type" value="Genomic_DNA"/>
</dbReference>
<gene>
    <name evidence="2" type="primary">AVEN_62444_1</name>
    <name evidence="2" type="ORF">CEXT_73101</name>
</gene>
<evidence type="ECO:0000313" key="3">
    <source>
        <dbReference type="Proteomes" id="UP001054945"/>
    </source>
</evidence>
<dbReference type="InterPro" id="IPR050111">
    <property type="entry name" value="C-type_lectin/snaclec_domain"/>
</dbReference>
<dbReference type="SUPFAM" id="SSF56436">
    <property type="entry name" value="C-type lectin-like"/>
    <property type="match status" value="1"/>
</dbReference>
<dbReference type="PROSITE" id="PS50041">
    <property type="entry name" value="C_TYPE_LECTIN_2"/>
    <property type="match status" value="1"/>
</dbReference>
<dbReference type="Proteomes" id="UP001054945">
    <property type="component" value="Unassembled WGS sequence"/>
</dbReference>
<reference evidence="2 3" key="1">
    <citation type="submission" date="2021-06" db="EMBL/GenBank/DDBJ databases">
        <title>Caerostris extrusa draft genome.</title>
        <authorList>
            <person name="Kono N."/>
            <person name="Arakawa K."/>
        </authorList>
    </citation>
    <scope>NUCLEOTIDE SEQUENCE [LARGE SCALE GENOMIC DNA]</scope>
</reference>
<dbReference type="AlphaFoldDB" id="A0AAV4Y6I5"/>
<dbReference type="PANTHER" id="PTHR22803">
    <property type="entry name" value="MANNOSE, PHOSPHOLIPASE, LECTIN RECEPTOR RELATED"/>
    <property type="match status" value="1"/>
</dbReference>
<evidence type="ECO:0000313" key="2">
    <source>
        <dbReference type="EMBL" id="GIZ02069.1"/>
    </source>
</evidence>
<dbReference type="Pfam" id="PF00059">
    <property type="entry name" value="Lectin_C"/>
    <property type="match status" value="1"/>
</dbReference>
<organism evidence="2 3">
    <name type="scientific">Caerostris extrusa</name>
    <name type="common">Bark spider</name>
    <name type="synonym">Caerostris bankana</name>
    <dbReference type="NCBI Taxonomy" id="172846"/>
    <lineage>
        <taxon>Eukaryota</taxon>
        <taxon>Metazoa</taxon>
        <taxon>Ecdysozoa</taxon>
        <taxon>Arthropoda</taxon>
        <taxon>Chelicerata</taxon>
        <taxon>Arachnida</taxon>
        <taxon>Araneae</taxon>
        <taxon>Araneomorphae</taxon>
        <taxon>Entelegynae</taxon>
        <taxon>Araneoidea</taxon>
        <taxon>Araneidae</taxon>
        <taxon>Caerostris</taxon>
    </lineage>
</organism>
<dbReference type="InterPro" id="IPR016187">
    <property type="entry name" value="CTDL_fold"/>
</dbReference>
<dbReference type="Gene3D" id="3.10.100.10">
    <property type="entry name" value="Mannose-Binding Protein A, subunit A"/>
    <property type="match status" value="1"/>
</dbReference>
<feature type="domain" description="C-type lectin" evidence="1">
    <location>
        <begin position="55"/>
        <end position="154"/>
    </location>
</feature>
<sequence>MTLWAIPSSSDTSSWIRAHSEKFTERIYLFIVIFCAGSLTDCAEKKACDKPWRTFRNVCFMFSDTNRQKYDEAQSVCYRLGGFLASIRSSAEHGFIIKTIQGMGSSYQRVRWYIGLYQYDPADNKGYRWLDGSVSTFRNWMTSQPNSYTNDARCWTEAMASSGEMMSAATGRSSFAEKIWMNGNVFSDFFNNQNDNQYKRISAKKGVIACIVFYQTFGIHELFQGQTTPSKRLEQEGHQRHRMSGALQGTWVSSLAGLIPNICFCLNKDSVGNMKAASRLQCDGNCGNQHCGNKDFITIYNLTYYKDTAESCEDLSLLGFSSPTYVTKVGDEEKLMNCFSGDGDYRFFNFDHASNEFVKNSNNNL</sequence>